<protein>
    <recommendedName>
        <fullName evidence="7">Endolytic murein transglycosylase</fullName>
        <ecNumber evidence="7">4.2.2.29</ecNumber>
    </recommendedName>
    <alternativeName>
        <fullName evidence="7">Peptidoglycan lytic transglycosylase</fullName>
    </alternativeName>
    <alternativeName>
        <fullName evidence="7">Peptidoglycan polymerization terminase</fullName>
    </alternativeName>
</protein>
<dbReference type="EMBL" id="JBBNIN010000012">
    <property type="protein sequence ID" value="MEQ2711321.1"/>
    <property type="molecule type" value="Genomic_DNA"/>
</dbReference>
<dbReference type="Gene3D" id="3.30.1490.480">
    <property type="entry name" value="Endolytic murein transglycosylase"/>
    <property type="match status" value="1"/>
</dbReference>
<evidence type="ECO:0000256" key="3">
    <source>
        <dbReference type="ARBA" id="ARBA00022989"/>
    </source>
</evidence>
<keyword evidence="5 7" id="KW-0456">Lyase</keyword>
<dbReference type="RefSeq" id="WP_349111068.1">
    <property type="nucleotide sequence ID" value="NZ_JBBNIN010000012.1"/>
</dbReference>
<comment type="subcellular location">
    <subcellularLocation>
        <location evidence="7">Cell membrane</location>
        <topology evidence="7">Single-pass membrane protein</topology>
    </subcellularLocation>
</comment>
<dbReference type="PANTHER" id="PTHR30518">
    <property type="entry name" value="ENDOLYTIC MUREIN TRANSGLYCOSYLASE"/>
    <property type="match status" value="1"/>
</dbReference>
<dbReference type="Pfam" id="PF02618">
    <property type="entry name" value="YceG"/>
    <property type="match status" value="1"/>
</dbReference>
<reference evidence="9 10" key="1">
    <citation type="submission" date="2024-04" db="EMBL/GenBank/DDBJ databases">
        <title>Human intestinal bacterial collection.</title>
        <authorList>
            <person name="Pauvert C."/>
            <person name="Hitch T.C.A."/>
            <person name="Clavel T."/>
        </authorList>
    </citation>
    <scope>NUCLEOTIDE SEQUENCE [LARGE SCALE GENOMIC DNA]</scope>
    <source>
        <strain evidence="9 10">CLA-AA-H249</strain>
    </source>
</reference>
<organism evidence="9 10">
    <name type="scientific">Anaerostipes amylophilus</name>
    <dbReference type="NCBI Taxonomy" id="2981779"/>
    <lineage>
        <taxon>Bacteria</taxon>
        <taxon>Bacillati</taxon>
        <taxon>Bacillota</taxon>
        <taxon>Clostridia</taxon>
        <taxon>Lachnospirales</taxon>
        <taxon>Lachnospiraceae</taxon>
        <taxon>Anaerostipes</taxon>
    </lineage>
</organism>
<proteinExistence type="inferred from homology"/>
<dbReference type="NCBIfam" id="TIGR00247">
    <property type="entry name" value="endolytic transglycosylase MltG"/>
    <property type="match status" value="1"/>
</dbReference>
<feature type="transmembrane region" description="Helical" evidence="7">
    <location>
        <begin position="31"/>
        <end position="49"/>
    </location>
</feature>
<keyword evidence="6 7" id="KW-0961">Cell wall biogenesis/degradation</keyword>
<evidence type="ECO:0000256" key="7">
    <source>
        <dbReference type="HAMAP-Rule" id="MF_02065"/>
    </source>
</evidence>
<evidence type="ECO:0000256" key="1">
    <source>
        <dbReference type="ARBA" id="ARBA00022475"/>
    </source>
</evidence>
<keyword evidence="4 7" id="KW-0472">Membrane</keyword>
<feature type="region of interest" description="Disordered" evidence="8">
    <location>
        <begin position="294"/>
        <end position="320"/>
    </location>
</feature>
<keyword evidence="1 7" id="KW-1003">Cell membrane</keyword>
<keyword evidence="3 7" id="KW-1133">Transmembrane helix</keyword>
<dbReference type="EC" id="4.2.2.29" evidence="7"/>
<dbReference type="InterPro" id="IPR003770">
    <property type="entry name" value="MLTG-like"/>
</dbReference>
<evidence type="ECO:0000256" key="6">
    <source>
        <dbReference type="ARBA" id="ARBA00023316"/>
    </source>
</evidence>
<accession>A0ABV1IXQ8</accession>
<comment type="function">
    <text evidence="7">Functions as a peptidoglycan terminase that cleaves nascent peptidoglycan strands endolytically to terminate their elongation.</text>
</comment>
<feature type="compositionally biased region" description="Basic and acidic residues" evidence="8">
    <location>
        <begin position="294"/>
        <end position="308"/>
    </location>
</feature>
<dbReference type="Proteomes" id="UP001482154">
    <property type="component" value="Unassembled WGS sequence"/>
</dbReference>
<sequence>MDLYLDFDDHSKRHRRGRRGYGRRNRSRKPWIIGIIIVLVLIIGVFFGGRKYMAYRKAQQEKARRLAEARKIVTVMIPEGYSIDMMAKRLEDQGVFKADEFIAAVKDTSQYSNKFIKDIPSKKGVKYQLEGYLYPDTYKIYKSSKPKDLIQKMLDNFEKKYSVLAKDYKGKHSMAEIMTIASMIEREAKVESERPVIAGVIENRLAKKMQLQIDPTVLYTTTNGLYNAKKVYYKDLKVKTVYNTYVIKGLPAGPICNPSDTAIKAAMNPKKHKYLYYRTDGSKKGTHVFTKTFDEHKKAKSTSTKDKNSTNSTNTTNSKS</sequence>
<keyword evidence="10" id="KW-1185">Reference proteome</keyword>
<evidence type="ECO:0000313" key="10">
    <source>
        <dbReference type="Proteomes" id="UP001482154"/>
    </source>
</evidence>
<feature type="compositionally biased region" description="Low complexity" evidence="8">
    <location>
        <begin position="309"/>
        <end position="320"/>
    </location>
</feature>
<evidence type="ECO:0000256" key="4">
    <source>
        <dbReference type="ARBA" id="ARBA00023136"/>
    </source>
</evidence>
<dbReference type="PANTHER" id="PTHR30518:SF2">
    <property type="entry name" value="ENDOLYTIC MUREIN TRANSGLYCOSYLASE"/>
    <property type="match status" value="1"/>
</dbReference>
<name>A0ABV1IXQ8_9FIRM</name>
<evidence type="ECO:0000313" key="9">
    <source>
        <dbReference type="EMBL" id="MEQ2711321.1"/>
    </source>
</evidence>
<comment type="similarity">
    <text evidence="7">Belongs to the transglycosylase MltG family.</text>
</comment>
<gene>
    <name evidence="7 9" type="primary">mltG</name>
    <name evidence="9" type="ORF">AAAU51_09055</name>
</gene>
<feature type="site" description="Important for catalytic activity" evidence="7">
    <location>
        <position position="187"/>
    </location>
</feature>
<dbReference type="HAMAP" id="MF_02065">
    <property type="entry name" value="MltG"/>
    <property type="match status" value="1"/>
</dbReference>
<evidence type="ECO:0000256" key="5">
    <source>
        <dbReference type="ARBA" id="ARBA00023239"/>
    </source>
</evidence>
<comment type="catalytic activity">
    <reaction evidence="7">
        <text>a peptidoglycan chain = a peptidoglycan chain with N-acetyl-1,6-anhydromuramyl-[peptide] at the reducing end + a peptidoglycan chain with N-acetylglucosamine at the non-reducing end.</text>
        <dbReference type="EC" id="4.2.2.29"/>
    </reaction>
</comment>
<keyword evidence="2 7" id="KW-0812">Transmembrane</keyword>
<evidence type="ECO:0000256" key="8">
    <source>
        <dbReference type="SAM" id="MobiDB-lite"/>
    </source>
</evidence>
<comment type="caution">
    <text evidence="9">The sequence shown here is derived from an EMBL/GenBank/DDBJ whole genome shotgun (WGS) entry which is preliminary data.</text>
</comment>
<dbReference type="CDD" id="cd08010">
    <property type="entry name" value="MltG_like"/>
    <property type="match status" value="1"/>
</dbReference>
<evidence type="ECO:0000256" key="2">
    <source>
        <dbReference type="ARBA" id="ARBA00022692"/>
    </source>
</evidence>